<dbReference type="EMBL" id="QPID01000007">
    <property type="protein sequence ID" value="RCU49213.1"/>
    <property type="molecule type" value="Genomic_DNA"/>
</dbReference>
<comment type="caution">
    <text evidence="1">The sequence shown here is derived from an EMBL/GenBank/DDBJ whole genome shotgun (WGS) entry which is preliminary data.</text>
</comment>
<dbReference type="AlphaFoldDB" id="A0A368NH49"/>
<name>A0A368NH49_9GAMM</name>
<evidence type="ECO:0000313" key="2">
    <source>
        <dbReference type="Proteomes" id="UP000252558"/>
    </source>
</evidence>
<reference evidence="1 2" key="1">
    <citation type="submission" date="2018-07" db="EMBL/GenBank/DDBJ databases">
        <title>Corallincola holothuriorum sp. nov., a new facultative anaerobe isolated from sea cucumber Apostichopus japonicus.</title>
        <authorList>
            <person name="Xia H."/>
        </authorList>
    </citation>
    <scope>NUCLEOTIDE SEQUENCE [LARGE SCALE GENOMIC DNA]</scope>
    <source>
        <strain evidence="1 2">C4</strain>
    </source>
</reference>
<dbReference type="Proteomes" id="UP000252558">
    <property type="component" value="Unassembled WGS sequence"/>
</dbReference>
<gene>
    <name evidence="1" type="ORF">DU002_12750</name>
</gene>
<dbReference type="RefSeq" id="WP_114338773.1">
    <property type="nucleotide sequence ID" value="NZ_QPID01000007.1"/>
</dbReference>
<protein>
    <submittedName>
        <fullName evidence="1">Uncharacterized protein</fullName>
    </submittedName>
</protein>
<organism evidence="1 2">
    <name type="scientific">Corallincola holothuriorum</name>
    <dbReference type="NCBI Taxonomy" id="2282215"/>
    <lineage>
        <taxon>Bacteria</taxon>
        <taxon>Pseudomonadati</taxon>
        <taxon>Pseudomonadota</taxon>
        <taxon>Gammaproteobacteria</taxon>
        <taxon>Alteromonadales</taxon>
        <taxon>Psychromonadaceae</taxon>
        <taxon>Corallincola</taxon>
    </lineage>
</organism>
<proteinExistence type="predicted"/>
<accession>A0A368NH49</accession>
<evidence type="ECO:0000313" key="1">
    <source>
        <dbReference type="EMBL" id="RCU49213.1"/>
    </source>
</evidence>
<keyword evidence="2" id="KW-1185">Reference proteome</keyword>
<sequence length="127" mass="14694">MKHSPVVVVQKQQYPLNQQTTPQDVKVRRPLKHAANWVNQVVAQLEQNGGVSFRDRQGHLILVTKSAKHSGYWQATWFKPEGPYQDQLSHTAKQLILNLAPMICEWLAPSGFERQVNRWLRLKPHPL</sequence>